<dbReference type="AlphaFoldDB" id="A0A5B9P3E7"/>
<keyword evidence="2" id="KW-1185">Reference proteome</keyword>
<name>A0A5B9P3E7_9BACT</name>
<organism evidence="1 2">
    <name type="scientific">Mariniblastus fucicola</name>
    <dbReference type="NCBI Taxonomy" id="980251"/>
    <lineage>
        <taxon>Bacteria</taxon>
        <taxon>Pseudomonadati</taxon>
        <taxon>Planctomycetota</taxon>
        <taxon>Planctomycetia</taxon>
        <taxon>Pirellulales</taxon>
        <taxon>Pirellulaceae</taxon>
        <taxon>Mariniblastus</taxon>
    </lineage>
</organism>
<sequence length="53" mass="6345">MPELVCHSKELEQVQVLECHSMELEQELVPRNMVQELVLERNRLRYVDPILDL</sequence>
<dbReference type="KEGG" id="mff:MFFC18_09390"/>
<accession>A0A5B9P3E7</accession>
<protein>
    <submittedName>
        <fullName evidence="1">Uncharacterized protein</fullName>
    </submittedName>
</protein>
<evidence type="ECO:0000313" key="1">
    <source>
        <dbReference type="EMBL" id="QEG21087.1"/>
    </source>
</evidence>
<gene>
    <name evidence="1" type="ORF">MFFC18_09390</name>
</gene>
<evidence type="ECO:0000313" key="2">
    <source>
        <dbReference type="Proteomes" id="UP000322214"/>
    </source>
</evidence>
<proteinExistence type="predicted"/>
<dbReference type="STRING" id="980251.GCA_001642875_02001"/>
<dbReference type="Proteomes" id="UP000322214">
    <property type="component" value="Chromosome"/>
</dbReference>
<dbReference type="EMBL" id="CP042912">
    <property type="protein sequence ID" value="QEG21087.1"/>
    <property type="molecule type" value="Genomic_DNA"/>
</dbReference>
<reference evidence="1 2" key="1">
    <citation type="submission" date="2019-08" db="EMBL/GenBank/DDBJ databases">
        <title>Deep-cultivation of Planctomycetes and their phenomic and genomic characterization uncovers novel biology.</title>
        <authorList>
            <person name="Wiegand S."/>
            <person name="Jogler M."/>
            <person name="Boedeker C."/>
            <person name="Pinto D."/>
            <person name="Vollmers J."/>
            <person name="Rivas-Marin E."/>
            <person name="Kohn T."/>
            <person name="Peeters S.H."/>
            <person name="Heuer A."/>
            <person name="Rast P."/>
            <person name="Oberbeckmann S."/>
            <person name="Bunk B."/>
            <person name="Jeske O."/>
            <person name="Meyerdierks A."/>
            <person name="Storesund J.E."/>
            <person name="Kallscheuer N."/>
            <person name="Luecker S."/>
            <person name="Lage O.M."/>
            <person name="Pohl T."/>
            <person name="Merkel B.J."/>
            <person name="Hornburger P."/>
            <person name="Mueller R.-W."/>
            <person name="Bruemmer F."/>
            <person name="Labrenz M."/>
            <person name="Spormann A.M."/>
            <person name="Op den Camp H."/>
            <person name="Overmann J."/>
            <person name="Amann R."/>
            <person name="Jetten M.S.M."/>
            <person name="Mascher T."/>
            <person name="Medema M.H."/>
            <person name="Devos D.P."/>
            <person name="Kaster A.-K."/>
            <person name="Ovreas L."/>
            <person name="Rohde M."/>
            <person name="Galperin M.Y."/>
            <person name="Jogler C."/>
        </authorList>
    </citation>
    <scope>NUCLEOTIDE SEQUENCE [LARGE SCALE GENOMIC DNA]</scope>
    <source>
        <strain evidence="1 2">FC18</strain>
    </source>
</reference>